<evidence type="ECO:0000313" key="3">
    <source>
        <dbReference type="Proteomes" id="UP000299211"/>
    </source>
</evidence>
<organism evidence="2 3">
    <name type="scientific">Streptomyces avermitilis</name>
    <dbReference type="NCBI Taxonomy" id="33903"/>
    <lineage>
        <taxon>Bacteria</taxon>
        <taxon>Bacillati</taxon>
        <taxon>Actinomycetota</taxon>
        <taxon>Actinomycetes</taxon>
        <taxon>Kitasatosporales</taxon>
        <taxon>Streptomycetaceae</taxon>
        <taxon>Streptomyces</taxon>
    </lineage>
</organism>
<comment type="caution">
    <text evidence="2">The sequence shown here is derived from an EMBL/GenBank/DDBJ whole genome shotgun (WGS) entry which is preliminary data.</text>
</comment>
<dbReference type="STRING" id="33903.AQJ43_35580"/>
<dbReference type="RefSeq" id="WP_010981919.1">
    <property type="nucleotide sequence ID" value="NZ_BAABTN010000031.1"/>
</dbReference>
<sequence>MYDGTPGSGGGNAHWPATGYYATTTRDCEDINLKVNATRSVRTCFKATGSCNAWSTARAKQWALAATDVSDGSDFYIQFSGTAKSTGYIAYREEDGMNHLATPDDCY</sequence>
<evidence type="ECO:0000313" key="1">
    <source>
        <dbReference type="EMBL" id="GDY69638.1"/>
    </source>
</evidence>
<dbReference type="GeneID" id="41537638"/>
<protein>
    <submittedName>
        <fullName evidence="2">Uncharacterized protein</fullName>
    </submittedName>
</protein>
<proteinExistence type="predicted"/>
<dbReference type="AlphaFoldDB" id="A0A4D4N7F5"/>
<name>A0A4D4N7F5_STRAX</name>
<reference evidence="2 3" key="1">
    <citation type="submission" date="2019-04" db="EMBL/GenBank/DDBJ databases">
        <title>Draft genome sequences of Streptomyces avermitilis ATCC 31267.</title>
        <authorList>
            <person name="Komaki H."/>
            <person name="Tamura T."/>
            <person name="Hosoyama A."/>
        </authorList>
    </citation>
    <scope>NUCLEOTIDE SEQUENCE [LARGE SCALE GENOMIC DNA]</scope>
    <source>
        <strain evidence="2 3">ATCC 31267</strain>
    </source>
</reference>
<evidence type="ECO:0000313" key="4">
    <source>
        <dbReference type="Proteomes" id="UP000302139"/>
    </source>
</evidence>
<reference evidence="1 4" key="2">
    <citation type="submission" date="2019-04" db="EMBL/GenBank/DDBJ databases">
        <title>Draft genome sequences of Streptomyces avermitilis NBRC 14893.</title>
        <authorList>
            <person name="Komaki H."/>
            <person name="Tamura T."/>
            <person name="Hosoyama A."/>
        </authorList>
    </citation>
    <scope>NUCLEOTIDE SEQUENCE [LARGE SCALE GENOMIC DNA]</scope>
    <source>
        <strain evidence="1 4">NBRC 14893</strain>
    </source>
</reference>
<dbReference type="Proteomes" id="UP000299211">
    <property type="component" value="Unassembled WGS sequence"/>
</dbReference>
<evidence type="ECO:0000313" key="2">
    <source>
        <dbReference type="EMBL" id="GDY79894.1"/>
    </source>
</evidence>
<gene>
    <name evidence="1" type="ORF">SAV14893_090310</name>
    <name evidence="2" type="ORF">SAV31267_093790</name>
</gene>
<dbReference type="EMBL" id="BJHX01000002">
    <property type="protein sequence ID" value="GDY69638.1"/>
    <property type="molecule type" value="Genomic_DNA"/>
</dbReference>
<dbReference type="Proteomes" id="UP000302139">
    <property type="component" value="Unassembled WGS sequence"/>
</dbReference>
<dbReference type="EMBL" id="BJHY01000002">
    <property type="protein sequence ID" value="GDY79894.1"/>
    <property type="molecule type" value="Genomic_DNA"/>
</dbReference>
<accession>A0A4D4N7F5</accession>